<dbReference type="Gene3D" id="1.10.3670.10">
    <property type="entry name" value="Putative xylanase like domain"/>
    <property type="match status" value="1"/>
</dbReference>
<dbReference type="KEGG" id="vco:VC0395_A0947"/>
<dbReference type="EMBL" id="CP000627">
    <property type="protein sequence ID" value="ABQ21748.1"/>
    <property type="molecule type" value="Genomic_DNA"/>
</dbReference>
<evidence type="ECO:0000256" key="1">
    <source>
        <dbReference type="SAM" id="SignalP"/>
    </source>
</evidence>
<dbReference type="Gene3D" id="2.30.260.10">
    <property type="entry name" value="putative xylanase like domain"/>
    <property type="match status" value="1"/>
</dbReference>
<protein>
    <submittedName>
        <fullName evidence="2">Lipoprotein</fullName>
    </submittedName>
</protein>
<accession>A0A0H3AMJ7</accession>
<dbReference type="AlphaFoldDB" id="A0A0H3AMJ7"/>
<sequence>MSHNNKDKKSMLKRPFSALLIILLAACSTHHSDEYAISISERTLEKVNAIIESEIKPNAYLASGDLLVHTSRLFMDTPYQANTLVHHSDLPYALVVNFDGMDCFTYLDYVVALSQASDTPSFFSSLMNIRYKKSHIHFYDRKHFFSDWYALSPQIAIDITEKMSPDAITIPKQLNQKVEGGKYIQGLGVIPRMITYIPSDKITQSVLDNLQNGDLVGVYSPKIGLDVTHTGIIVKENNQILYRNASSLSKYNKVVDLPFMDYIRSKPGIVVLRVE</sequence>
<dbReference type="SUPFAM" id="SSF54001">
    <property type="entry name" value="Cysteine proteinases"/>
    <property type="match status" value="1"/>
</dbReference>
<dbReference type="Proteomes" id="UP000000249">
    <property type="component" value="Chromosome 1"/>
</dbReference>
<dbReference type="eggNOG" id="COG2027">
    <property type="taxonomic scope" value="Bacteria"/>
</dbReference>
<organism evidence="2 3">
    <name type="scientific">Vibrio cholerae serotype O1 (strain ATCC 39541 / Classical Ogawa 395 / O395)</name>
    <dbReference type="NCBI Taxonomy" id="345073"/>
    <lineage>
        <taxon>Bacteria</taxon>
        <taxon>Pseudomonadati</taxon>
        <taxon>Pseudomonadota</taxon>
        <taxon>Gammaproteobacteria</taxon>
        <taxon>Vibrionales</taxon>
        <taxon>Vibrionaceae</taxon>
        <taxon>Vibrio</taxon>
    </lineage>
</organism>
<dbReference type="Pfam" id="PF07313">
    <property type="entry name" value="AmiA-like"/>
    <property type="match status" value="1"/>
</dbReference>
<reference evidence="2 3" key="1">
    <citation type="submission" date="2007-03" db="EMBL/GenBank/DDBJ databases">
        <authorList>
            <person name="Heidelberg J."/>
        </authorList>
    </citation>
    <scope>NUCLEOTIDE SEQUENCE [LARGE SCALE GENOMIC DNA]</scope>
    <source>
        <strain evidence="3">ATCC 39541 / Classical Ogawa 395 / O395</strain>
    </source>
</reference>
<proteinExistence type="predicted"/>
<dbReference type="PROSITE" id="PS51257">
    <property type="entry name" value="PROKAR_LIPOPROTEIN"/>
    <property type="match status" value="1"/>
</dbReference>
<dbReference type="PATRIC" id="fig|345073.21.peg.1406"/>
<dbReference type="InterPro" id="IPR038765">
    <property type="entry name" value="Papain-like_cys_pep_sf"/>
</dbReference>
<evidence type="ECO:0000313" key="2">
    <source>
        <dbReference type="EMBL" id="ABQ21748.1"/>
    </source>
</evidence>
<dbReference type="InterPro" id="IPR010846">
    <property type="entry name" value="AmiA-like"/>
</dbReference>
<keyword evidence="1" id="KW-0732">Signal</keyword>
<keyword evidence="2" id="KW-0449">Lipoprotein</keyword>
<gene>
    <name evidence="2" type="ordered locus">VC0395_A0947</name>
</gene>
<evidence type="ECO:0000313" key="3">
    <source>
        <dbReference type="Proteomes" id="UP000000249"/>
    </source>
</evidence>
<dbReference type="KEGG" id="vcr:VC395_1449"/>
<dbReference type="OrthoDB" id="9796191at2"/>
<feature type="signal peptide" evidence="1">
    <location>
        <begin position="1"/>
        <end position="32"/>
    </location>
</feature>
<name>A0A0H3AMJ7_VIBC3</name>
<feature type="chain" id="PRO_5030008248" evidence="1">
    <location>
        <begin position="33"/>
        <end position="275"/>
    </location>
</feature>